<keyword evidence="1" id="KW-1133">Transmembrane helix</keyword>
<dbReference type="AlphaFoldDB" id="A0A9W4R1W9"/>
<comment type="caution">
    <text evidence="3">The sequence shown here is derived from an EMBL/GenBank/DDBJ whole genome shotgun (WGS) entry which is preliminary data.</text>
</comment>
<keyword evidence="4" id="KW-1185">Reference proteome</keyword>
<keyword evidence="1" id="KW-0472">Membrane</keyword>
<dbReference type="EMBL" id="CAMAPC010000014">
    <property type="protein sequence ID" value="CAH9062981.1"/>
    <property type="molecule type" value="Genomic_DNA"/>
</dbReference>
<evidence type="ECO:0000256" key="1">
    <source>
        <dbReference type="SAM" id="Phobius"/>
    </source>
</evidence>
<organism evidence="3 4">
    <name type="scientific">Pseudoalteromonas holothuriae</name>
    <dbReference type="NCBI Taxonomy" id="2963714"/>
    <lineage>
        <taxon>Bacteria</taxon>
        <taxon>Pseudomonadati</taxon>
        <taxon>Pseudomonadota</taxon>
        <taxon>Gammaproteobacteria</taxon>
        <taxon>Alteromonadales</taxon>
        <taxon>Pseudoalteromonadaceae</taxon>
        <taxon>Pseudoalteromonas</taxon>
    </lineage>
</organism>
<dbReference type="RefSeq" id="WP_261592638.1">
    <property type="nucleotide sequence ID" value="NZ_CAMAPC010000014.1"/>
</dbReference>
<sequence>MGFATEMSPYYIVGTIFMMFVQLFLAYGVYHEAEQLKQRQQKLWFVGSFFWFLLTLSVGILAAVAFWLMHCSNLKETPLKPR</sequence>
<reference evidence="3 5" key="1">
    <citation type="submission" date="2022-07" db="EMBL/GenBank/DDBJ databases">
        <authorList>
            <person name="Criscuolo A."/>
        </authorList>
    </citation>
    <scope>NUCLEOTIDE SEQUENCE</scope>
    <source>
        <strain evidence="5">CIP 111951</strain>
        <strain evidence="3">CIP111854</strain>
        <strain evidence="2">CIP111951</strain>
    </source>
</reference>
<dbReference type="Proteomes" id="UP001152485">
    <property type="component" value="Unassembled WGS sequence"/>
</dbReference>
<keyword evidence="1" id="KW-0812">Transmembrane</keyword>
<accession>A0A9W4R1W9</accession>
<name>A0A9W4R1W9_9GAMM</name>
<proteinExistence type="predicted"/>
<evidence type="ECO:0000313" key="5">
    <source>
        <dbReference type="Proteomes" id="UP001152485"/>
    </source>
</evidence>
<dbReference type="EMBL" id="CAMAPD010000005">
    <property type="protein sequence ID" value="CAH9056524.1"/>
    <property type="molecule type" value="Genomic_DNA"/>
</dbReference>
<protein>
    <submittedName>
        <fullName evidence="3">Uncharacterized protein</fullName>
    </submittedName>
</protein>
<dbReference type="Proteomes" id="UP001152467">
    <property type="component" value="Unassembled WGS sequence"/>
</dbReference>
<evidence type="ECO:0000313" key="3">
    <source>
        <dbReference type="EMBL" id="CAH9062981.1"/>
    </source>
</evidence>
<feature type="transmembrane region" description="Helical" evidence="1">
    <location>
        <begin position="12"/>
        <end position="31"/>
    </location>
</feature>
<feature type="transmembrane region" description="Helical" evidence="1">
    <location>
        <begin position="43"/>
        <end position="69"/>
    </location>
</feature>
<evidence type="ECO:0000313" key="2">
    <source>
        <dbReference type="EMBL" id="CAH9056524.1"/>
    </source>
</evidence>
<gene>
    <name evidence="3" type="ORF">PSECIP111854_03133</name>
    <name evidence="2" type="ORF">PSECIP111951_01479</name>
</gene>
<evidence type="ECO:0000313" key="4">
    <source>
        <dbReference type="Proteomes" id="UP001152467"/>
    </source>
</evidence>